<dbReference type="PROSITE" id="PS00062">
    <property type="entry name" value="ALDOKETO_REDUCTASE_2"/>
    <property type="match status" value="1"/>
</dbReference>
<dbReference type="OrthoDB" id="9804790at2"/>
<dbReference type="InterPro" id="IPR018170">
    <property type="entry name" value="Aldo/ket_reductase_CS"/>
</dbReference>
<feature type="binding site" evidence="5">
    <location>
        <position position="109"/>
    </location>
    <ligand>
        <name>substrate</name>
    </ligand>
</feature>
<evidence type="ECO:0000256" key="2">
    <source>
        <dbReference type="ARBA" id="ARBA00022857"/>
    </source>
</evidence>
<evidence type="ECO:0000256" key="3">
    <source>
        <dbReference type="ARBA" id="ARBA00023002"/>
    </source>
</evidence>
<name>A0A0W8I311_9MICO</name>
<evidence type="ECO:0000259" key="7">
    <source>
        <dbReference type="Pfam" id="PF00248"/>
    </source>
</evidence>
<dbReference type="RefSeq" id="WP_058892289.1">
    <property type="nucleotide sequence ID" value="NZ_LQBL01000031.1"/>
</dbReference>
<evidence type="ECO:0000256" key="4">
    <source>
        <dbReference type="PIRSR" id="PIRSR000097-1"/>
    </source>
</evidence>
<dbReference type="STRING" id="767452.AVL62_08695"/>
<evidence type="ECO:0000256" key="1">
    <source>
        <dbReference type="ARBA" id="ARBA00007905"/>
    </source>
</evidence>
<dbReference type="Proteomes" id="UP000054837">
    <property type="component" value="Unassembled WGS sequence"/>
</dbReference>
<dbReference type="PANTHER" id="PTHR43827:SF3">
    <property type="entry name" value="NADP-DEPENDENT OXIDOREDUCTASE DOMAIN-CONTAINING PROTEIN"/>
    <property type="match status" value="1"/>
</dbReference>
<dbReference type="InterPro" id="IPR023210">
    <property type="entry name" value="NADP_OxRdtase_dom"/>
</dbReference>
<feature type="site" description="Lowers pKa of active site Tyr" evidence="6">
    <location>
        <position position="76"/>
    </location>
</feature>
<comment type="similarity">
    <text evidence="1">Belongs to the aldo/keto reductase family.</text>
</comment>
<dbReference type="InterPro" id="IPR036812">
    <property type="entry name" value="NAD(P)_OxRdtase_dom_sf"/>
</dbReference>
<keyword evidence="2" id="KW-0521">NADP</keyword>
<dbReference type="PANTHER" id="PTHR43827">
    <property type="entry name" value="2,5-DIKETO-D-GLUCONIC ACID REDUCTASE"/>
    <property type="match status" value="1"/>
</dbReference>
<feature type="domain" description="NADP-dependent oxidoreductase" evidence="7">
    <location>
        <begin position="18"/>
        <end position="268"/>
    </location>
</feature>
<comment type="caution">
    <text evidence="8">The sequence shown here is derived from an EMBL/GenBank/DDBJ whole genome shotgun (WGS) entry which is preliminary data.</text>
</comment>
<evidence type="ECO:0000256" key="6">
    <source>
        <dbReference type="PIRSR" id="PIRSR000097-3"/>
    </source>
</evidence>
<proteinExistence type="inferred from homology"/>
<dbReference type="GO" id="GO:0016616">
    <property type="term" value="F:oxidoreductase activity, acting on the CH-OH group of donors, NAD or NADP as acceptor"/>
    <property type="evidence" value="ECO:0007669"/>
    <property type="project" value="UniProtKB-ARBA"/>
</dbReference>
<keyword evidence="3" id="KW-0560">Oxidoreductase</keyword>
<dbReference type="Pfam" id="PF00248">
    <property type="entry name" value="Aldo_ket_red"/>
    <property type="match status" value="1"/>
</dbReference>
<dbReference type="PIRSF" id="PIRSF000097">
    <property type="entry name" value="AKR"/>
    <property type="match status" value="1"/>
</dbReference>
<protein>
    <submittedName>
        <fullName evidence="8">2,5-diketo-D-gluconic acid reductase</fullName>
    </submittedName>
</protein>
<feature type="active site" description="Proton donor" evidence="4">
    <location>
        <position position="51"/>
    </location>
</feature>
<dbReference type="CDD" id="cd19071">
    <property type="entry name" value="AKR_AKR1-5-like"/>
    <property type="match status" value="1"/>
</dbReference>
<dbReference type="SUPFAM" id="SSF51430">
    <property type="entry name" value="NAD(P)-linked oxidoreductase"/>
    <property type="match status" value="1"/>
</dbReference>
<sequence length="308" mass="34001">MILQETSTLANGVTIPRLGLGTWFISDTDVVPAVGEALRLGYRHVDTAPAYRNEQGVGRAVRGSGVPRDEVFVTTKVDAGAKTHDAARDGIDSSLRRTGLDHLDLVLVHSPTPWRRFGGEERYLEENRQVWRALEEALAAGKVRAIGLSNFEVADVDNILEGCTVAPMVNQVLAHISNTPHQLIRWCEDRGILVQAYSPVAHGELLRNEEVARVAQRYAVSVPQLSIRYCLQLGLVPLPKSADPAHLRANTEVDFTITEEDMDLLRAVEQIADYGEHRAMTIYGGQRDLRSLLALARGALRSRRTSGR</sequence>
<dbReference type="FunFam" id="3.20.20.100:FF:000002">
    <property type="entry name" value="2,5-diketo-D-gluconic acid reductase A"/>
    <property type="match status" value="1"/>
</dbReference>
<keyword evidence="9" id="KW-1185">Reference proteome</keyword>
<reference evidence="8 9" key="1">
    <citation type="submission" date="2015-12" db="EMBL/GenBank/DDBJ databases">
        <title>Serinicoccus chungangenesis strain CD08_5 genome sequencing and assembly.</title>
        <authorList>
            <person name="Chander A.M."/>
            <person name="Kaur G."/>
            <person name="Nair G.R."/>
            <person name="Dhawan D.K."/>
            <person name="Kochhar R.K."/>
            <person name="Mayilraj S."/>
            <person name="Bhadada S.K."/>
        </authorList>
    </citation>
    <scope>NUCLEOTIDE SEQUENCE [LARGE SCALE GENOMIC DNA]</scope>
    <source>
        <strain evidence="8 9">CD08_5</strain>
    </source>
</reference>
<dbReference type="InterPro" id="IPR020471">
    <property type="entry name" value="AKR"/>
</dbReference>
<dbReference type="PRINTS" id="PR00069">
    <property type="entry name" value="ALDKETRDTASE"/>
</dbReference>
<dbReference type="EMBL" id="LQBL01000031">
    <property type="protein sequence ID" value="KUG51994.1"/>
    <property type="molecule type" value="Genomic_DNA"/>
</dbReference>
<evidence type="ECO:0000313" key="8">
    <source>
        <dbReference type="EMBL" id="KUG51994.1"/>
    </source>
</evidence>
<dbReference type="PROSITE" id="PS00798">
    <property type="entry name" value="ALDOKETO_REDUCTASE_1"/>
    <property type="match status" value="1"/>
</dbReference>
<evidence type="ECO:0000313" key="9">
    <source>
        <dbReference type="Proteomes" id="UP000054837"/>
    </source>
</evidence>
<evidence type="ECO:0000256" key="5">
    <source>
        <dbReference type="PIRSR" id="PIRSR000097-2"/>
    </source>
</evidence>
<organism evidence="8 9">
    <name type="scientific">Serinicoccus chungangensis</name>
    <dbReference type="NCBI Taxonomy" id="767452"/>
    <lineage>
        <taxon>Bacteria</taxon>
        <taxon>Bacillati</taxon>
        <taxon>Actinomycetota</taxon>
        <taxon>Actinomycetes</taxon>
        <taxon>Micrococcales</taxon>
        <taxon>Ornithinimicrobiaceae</taxon>
        <taxon>Serinicoccus</taxon>
    </lineage>
</organism>
<dbReference type="AlphaFoldDB" id="A0A0W8I311"/>
<accession>A0A0W8I311</accession>
<dbReference type="Gene3D" id="3.20.20.100">
    <property type="entry name" value="NADP-dependent oxidoreductase domain"/>
    <property type="match status" value="1"/>
</dbReference>
<gene>
    <name evidence="8" type="ORF">AVL62_08695</name>
</gene>